<protein>
    <recommendedName>
        <fullName evidence="4">Outer membrane protein beta-barrel domain-containing protein</fullName>
    </recommendedName>
</protein>
<dbReference type="Proteomes" id="UP000319557">
    <property type="component" value="Chromosome"/>
</dbReference>
<evidence type="ECO:0000313" key="3">
    <source>
        <dbReference type="Proteomes" id="UP000319557"/>
    </source>
</evidence>
<feature type="chain" id="PRO_5021883380" description="Outer membrane protein beta-barrel domain-containing protein" evidence="1">
    <location>
        <begin position="25"/>
        <end position="245"/>
    </location>
</feature>
<dbReference type="KEGG" id="ruv:EC9_44360"/>
<keyword evidence="3" id="KW-1185">Reference proteome</keyword>
<proteinExistence type="predicted"/>
<organism evidence="2 3">
    <name type="scientific">Rosistilla ulvae</name>
    <dbReference type="NCBI Taxonomy" id="1930277"/>
    <lineage>
        <taxon>Bacteria</taxon>
        <taxon>Pseudomonadati</taxon>
        <taxon>Planctomycetota</taxon>
        <taxon>Planctomycetia</taxon>
        <taxon>Pirellulales</taxon>
        <taxon>Pirellulaceae</taxon>
        <taxon>Rosistilla</taxon>
    </lineage>
</organism>
<evidence type="ECO:0000256" key="1">
    <source>
        <dbReference type="SAM" id="SignalP"/>
    </source>
</evidence>
<name>A0A517M5T5_9BACT</name>
<sequence precursor="true">MRLLFLFSTLAIYSVIGGLGNVDAADGQNSHYFNGNSSGFNSGGAFIMPELLLLRPYNTDPDGDSDSDTHDFKEALRLTIGYVSPTGFGFRGRWLDYDVNTPDADFTMQTVDGELFSTIEMGSRWLGTFSGGARWAEMTETEGDTLEDGYGLIVGAELQYMWSDSIALYSIARHSVLFGDSGNDDDLAVSATELQVGIQGQLALNCGGMVFGRAGVEAQNWNGYTTDDGETFGLFGTVFAVGYQR</sequence>
<dbReference type="AlphaFoldDB" id="A0A517M5T5"/>
<gene>
    <name evidence="2" type="ORF">EC9_44360</name>
</gene>
<evidence type="ECO:0008006" key="4">
    <source>
        <dbReference type="Google" id="ProtNLM"/>
    </source>
</evidence>
<dbReference type="OrthoDB" id="9819689at2"/>
<accession>A0A517M5T5</accession>
<evidence type="ECO:0000313" key="2">
    <source>
        <dbReference type="EMBL" id="QDS90229.1"/>
    </source>
</evidence>
<reference evidence="2 3" key="1">
    <citation type="submission" date="2019-02" db="EMBL/GenBank/DDBJ databases">
        <title>Deep-cultivation of Planctomycetes and their phenomic and genomic characterization uncovers novel biology.</title>
        <authorList>
            <person name="Wiegand S."/>
            <person name="Jogler M."/>
            <person name="Boedeker C."/>
            <person name="Pinto D."/>
            <person name="Vollmers J."/>
            <person name="Rivas-Marin E."/>
            <person name="Kohn T."/>
            <person name="Peeters S.H."/>
            <person name="Heuer A."/>
            <person name="Rast P."/>
            <person name="Oberbeckmann S."/>
            <person name="Bunk B."/>
            <person name="Jeske O."/>
            <person name="Meyerdierks A."/>
            <person name="Storesund J.E."/>
            <person name="Kallscheuer N."/>
            <person name="Luecker S."/>
            <person name="Lage O.M."/>
            <person name="Pohl T."/>
            <person name="Merkel B.J."/>
            <person name="Hornburger P."/>
            <person name="Mueller R.-W."/>
            <person name="Bruemmer F."/>
            <person name="Labrenz M."/>
            <person name="Spormann A.M."/>
            <person name="Op den Camp H."/>
            <person name="Overmann J."/>
            <person name="Amann R."/>
            <person name="Jetten M.S.M."/>
            <person name="Mascher T."/>
            <person name="Medema M.H."/>
            <person name="Devos D.P."/>
            <person name="Kaster A.-K."/>
            <person name="Ovreas L."/>
            <person name="Rohde M."/>
            <person name="Galperin M.Y."/>
            <person name="Jogler C."/>
        </authorList>
    </citation>
    <scope>NUCLEOTIDE SEQUENCE [LARGE SCALE GENOMIC DNA]</scope>
    <source>
        <strain evidence="2 3">EC9</strain>
    </source>
</reference>
<feature type="signal peptide" evidence="1">
    <location>
        <begin position="1"/>
        <end position="24"/>
    </location>
</feature>
<dbReference type="EMBL" id="CP036261">
    <property type="protein sequence ID" value="QDS90229.1"/>
    <property type="molecule type" value="Genomic_DNA"/>
</dbReference>
<keyword evidence="1" id="KW-0732">Signal</keyword>
<dbReference type="RefSeq" id="WP_145348081.1">
    <property type="nucleotide sequence ID" value="NZ_CP036261.1"/>
</dbReference>